<dbReference type="EMBL" id="LGRN01001190">
    <property type="protein sequence ID" value="OJD09711.1"/>
    <property type="molecule type" value="Genomic_DNA"/>
</dbReference>
<dbReference type="InterPro" id="IPR021842">
    <property type="entry name" value="DUF3435"/>
</dbReference>
<keyword evidence="2" id="KW-1185">Reference proteome</keyword>
<evidence type="ECO:0000313" key="1">
    <source>
        <dbReference type="EMBL" id="OJD09711.1"/>
    </source>
</evidence>
<dbReference type="OrthoDB" id="4188219at2759"/>
<protein>
    <submittedName>
        <fullName evidence="1">Uncharacterized protein</fullName>
    </submittedName>
</protein>
<comment type="caution">
    <text evidence="1">The sequence shown here is derived from an EMBL/GenBank/DDBJ whole genome shotgun (WGS) entry which is preliminary data.</text>
</comment>
<dbReference type="PANTHER" id="PTHR37535">
    <property type="entry name" value="FLUG DOMAIN PROTEIN"/>
    <property type="match status" value="1"/>
</dbReference>
<accession>A0A1J9Q0C6</accession>
<name>A0A1J9Q0C6_9EURO</name>
<proteinExistence type="predicted"/>
<dbReference type="PANTHER" id="PTHR37535:SF4">
    <property type="entry name" value="FLUG DOMAIN-CONTAINING PROTEIN"/>
    <property type="match status" value="1"/>
</dbReference>
<reference evidence="1 2" key="1">
    <citation type="submission" date="2015-07" db="EMBL/GenBank/DDBJ databases">
        <title>Emmonsia species relationships and genome sequence.</title>
        <authorList>
            <consortium name="The Broad Institute Genomics Platform"/>
            <person name="Cuomo C.A."/>
            <person name="Munoz J.F."/>
            <person name="Imamovic A."/>
            <person name="Priest M.E."/>
            <person name="Young S."/>
            <person name="Clay O.K."/>
            <person name="McEwen J.G."/>
        </authorList>
    </citation>
    <scope>NUCLEOTIDE SEQUENCE [LARGE SCALE GENOMIC DNA]</scope>
    <source>
        <strain evidence="1 2">UAMH 9510</strain>
    </source>
</reference>
<dbReference type="Pfam" id="PF11917">
    <property type="entry name" value="DUF3435"/>
    <property type="match status" value="1"/>
</dbReference>
<dbReference type="AlphaFoldDB" id="A0A1J9Q0C6"/>
<dbReference type="STRING" id="1447872.A0A1J9Q0C6"/>
<sequence>MGHSRSGIFMAYFNELVNCDTQSVFLGTLTRDALIALSINSSLTRDLFASQGLTREQLQQVENNQELMRLEQACVALQEDLIVEFNKICKMKDQARYDAYEQLCRQFFENVGNTIIENNYHERAITFESNTSSVLPERKALTALEFKNRDVSAVSDEQLVKDCIQSLELCLALNRLAVSQHLTRTPKSEHLTESDYSDFSIQTSTGMECSECLGDMG</sequence>
<gene>
    <name evidence="1" type="ORF">AJ78_08965</name>
</gene>
<dbReference type="VEuPathDB" id="FungiDB:AJ78_08965"/>
<evidence type="ECO:0000313" key="2">
    <source>
        <dbReference type="Proteomes" id="UP000182235"/>
    </source>
</evidence>
<organism evidence="1 2">
    <name type="scientific">Emergomyces pasteurianus Ep9510</name>
    <dbReference type="NCBI Taxonomy" id="1447872"/>
    <lineage>
        <taxon>Eukaryota</taxon>
        <taxon>Fungi</taxon>
        <taxon>Dikarya</taxon>
        <taxon>Ascomycota</taxon>
        <taxon>Pezizomycotina</taxon>
        <taxon>Eurotiomycetes</taxon>
        <taxon>Eurotiomycetidae</taxon>
        <taxon>Onygenales</taxon>
        <taxon>Ajellomycetaceae</taxon>
        <taxon>Emergomyces</taxon>
    </lineage>
</organism>
<dbReference type="Proteomes" id="UP000182235">
    <property type="component" value="Unassembled WGS sequence"/>
</dbReference>